<organism evidence="1 2">
    <name type="scientific">Chamaesiphon polymorphus CCALA 037</name>
    <dbReference type="NCBI Taxonomy" id="2107692"/>
    <lineage>
        <taxon>Bacteria</taxon>
        <taxon>Bacillati</taxon>
        <taxon>Cyanobacteriota</taxon>
        <taxon>Cyanophyceae</taxon>
        <taxon>Gomontiellales</taxon>
        <taxon>Chamaesiphonaceae</taxon>
        <taxon>Chamaesiphon</taxon>
    </lineage>
</organism>
<proteinExistence type="predicted"/>
<keyword evidence="2" id="KW-1185">Reference proteome</keyword>
<evidence type="ECO:0000313" key="1">
    <source>
        <dbReference type="EMBL" id="PSB55531.1"/>
    </source>
</evidence>
<reference evidence="1 2" key="1">
    <citation type="submission" date="2018-03" db="EMBL/GenBank/DDBJ databases">
        <title>The ancient ancestry and fast evolution of plastids.</title>
        <authorList>
            <person name="Moore K.R."/>
            <person name="Magnabosco C."/>
            <person name="Momper L."/>
            <person name="Gold D.A."/>
            <person name="Bosak T."/>
            <person name="Fournier G.P."/>
        </authorList>
    </citation>
    <scope>NUCLEOTIDE SEQUENCE [LARGE SCALE GENOMIC DNA]</scope>
    <source>
        <strain evidence="1 2">CCALA 037</strain>
    </source>
</reference>
<protein>
    <submittedName>
        <fullName evidence="1">Uncharacterized protein</fullName>
    </submittedName>
</protein>
<dbReference type="Proteomes" id="UP000238937">
    <property type="component" value="Unassembled WGS sequence"/>
</dbReference>
<evidence type="ECO:0000313" key="2">
    <source>
        <dbReference type="Proteomes" id="UP000238937"/>
    </source>
</evidence>
<dbReference type="AlphaFoldDB" id="A0A2T1GDI7"/>
<dbReference type="SUPFAM" id="SSF69635">
    <property type="entry name" value="Type III secretory system chaperone-like"/>
    <property type="match status" value="1"/>
</dbReference>
<dbReference type="EMBL" id="PVWO01000181">
    <property type="protein sequence ID" value="PSB55531.1"/>
    <property type="molecule type" value="Genomic_DNA"/>
</dbReference>
<dbReference type="OrthoDB" id="571431at2"/>
<comment type="caution">
    <text evidence="1">The sequence shown here is derived from an EMBL/GenBank/DDBJ whole genome shotgun (WGS) entry which is preliminary data.</text>
</comment>
<gene>
    <name evidence="1" type="ORF">C7B77_14755</name>
</gene>
<dbReference type="RefSeq" id="WP_106306120.1">
    <property type="nucleotide sequence ID" value="NZ_PVWO01000181.1"/>
</dbReference>
<sequence>MTPEDIQSFLTNRFGRSLTIADADSYQVDTPDYRLLIILSAQQSWVRMLVPIAPAAEAMTFVDEFLSANFDDTLETRYAINQGVLWGVWQHSVAGLTTEDFNTAIDRSIDLKRVGIDRAFQDFATKQVKAIVSIAKQRGDTLEQTMQTLDRFYAEGVMGDIGATEDIRKEMMTAWQYQLERLWNEA</sequence>
<name>A0A2T1GDI7_9CYAN</name>
<accession>A0A2T1GDI7</accession>